<dbReference type="GO" id="GO:0048046">
    <property type="term" value="C:apoplast"/>
    <property type="evidence" value="ECO:0007669"/>
    <property type="project" value="InterPro"/>
</dbReference>
<dbReference type="Proteomes" id="UP000515121">
    <property type="component" value="Unplaced"/>
</dbReference>
<accession>A0A6P5X9P7</accession>
<name>A0A6P5X9P7_DURZI</name>
<evidence type="ECO:0000256" key="3">
    <source>
        <dbReference type="ARBA" id="ARBA00022729"/>
    </source>
</evidence>
<reference evidence="6" key="1">
    <citation type="submission" date="2025-08" db="UniProtKB">
        <authorList>
            <consortium name="RefSeq"/>
        </authorList>
    </citation>
    <scope>IDENTIFICATION</scope>
    <source>
        <tissue evidence="6">Fruit stalk</tissue>
    </source>
</reference>
<keyword evidence="3" id="KW-0732">Signal</keyword>
<evidence type="ECO:0000313" key="6">
    <source>
        <dbReference type="RefSeq" id="XP_022724978.1"/>
    </source>
</evidence>
<dbReference type="PANTHER" id="PTHR47295:SF10">
    <property type="entry name" value="EG45-LIKE DOMAIN CONTAINING PROTEIN"/>
    <property type="match status" value="1"/>
</dbReference>
<protein>
    <submittedName>
        <fullName evidence="6">EG45-like domain containing protein</fullName>
    </submittedName>
</protein>
<evidence type="ECO:0000259" key="4">
    <source>
        <dbReference type="PROSITE" id="PS50842"/>
    </source>
</evidence>
<evidence type="ECO:0000313" key="5">
    <source>
        <dbReference type="Proteomes" id="UP000515121"/>
    </source>
</evidence>
<feature type="domain" description="Expansin-like EG45" evidence="4">
    <location>
        <begin position="116"/>
        <end position="222"/>
    </location>
</feature>
<dbReference type="GO" id="GO:0009627">
    <property type="term" value="P:systemic acquired resistance"/>
    <property type="evidence" value="ECO:0007669"/>
    <property type="project" value="InterPro"/>
</dbReference>
<dbReference type="PROSITE" id="PS50842">
    <property type="entry name" value="EXPANSIN_EG45"/>
    <property type="match status" value="1"/>
</dbReference>
<sequence>MQLGRYQQIFPSCWCILVSADKNNYMGNGSFEQPESSSIEAMQVTGLQDQEAVRECNLLRSLLLRDSTDVHSPSFALSSCPCSSKEEMVKFSNVLICISIAFMVCISSREAVADKGTATFYTPPYVPSSCYGYDNEGVMIAAASDAIWDNRAACGRKYEVRCIGATNQGDPHPCRGNEHVVVKIVDYCPSPACQGTIDLSQEAFAAIANPDAGKIQISFQQI</sequence>
<dbReference type="FunFam" id="2.40.40.10:FF:000005">
    <property type="entry name" value="Barwin-related endoglucanase"/>
    <property type="match status" value="1"/>
</dbReference>
<evidence type="ECO:0000256" key="1">
    <source>
        <dbReference type="ARBA" id="ARBA00004613"/>
    </source>
</evidence>
<dbReference type="InterPro" id="IPR036908">
    <property type="entry name" value="RlpA-like_sf"/>
</dbReference>
<dbReference type="GeneID" id="111281490"/>
<dbReference type="InterPro" id="IPR044206">
    <property type="entry name" value="EGC1/2"/>
</dbReference>
<dbReference type="KEGG" id="dzi:111281490"/>
<dbReference type="Pfam" id="PF03330">
    <property type="entry name" value="DPBB_1"/>
    <property type="match status" value="1"/>
</dbReference>
<gene>
    <name evidence="6" type="primary">LOC111281490</name>
</gene>
<keyword evidence="2" id="KW-0964">Secreted</keyword>
<evidence type="ECO:0000256" key="2">
    <source>
        <dbReference type="ARBA" id="ARBA00022525"/>
    </source>
</evidence>
<dbReference type="CDD" id="cd22269">
    <property type="entry name" value="DPBB_EG45-like"/>
    <property type="match status" value="1"/>
</dbReference>
<dbReference type="SUPFAM" id="SSF50685">
    <property type="entry name" value="Barwin-like endoglucanases"/>
    <property type="match status" value="1"/>
</dbReference>
<dbReference type="RefSeq" id="XP_022724978.1">
    <property type="nucleotide sequence ID" value="XM_022869243.1"/>
</dbReference>
<dbReference type="AlphaFoldDB" id="A0A6P5X9P7"/>
<dbReference type="InterPro" id="IPR007112">
    <property type="entry name" value="Expansin/allergen_DPBB_dom"/>
</dbReference>
<comment type="subcellular location">
    <subcellularLocation>
        <location evidence="1">Secreted</location>
    </subcellularLocation>
</comment>
<dbReference type="PANTHER" id="PTHR47295">
    <property type="entry name" value="EG45-LIKE DOMAIN CONTAINING PROTEIN 1-RELATED"/>
    <property type="match status" value="1"/>
</dbReference>
<dbReference type="InterPro" id="IPR009009">
    <property type="entry name" value="RlpA-like_DPBB"/>
</dbReference>
<dbReference type="OrthoDB" id="406505at2759"/>
<dbReference type="SMART" id="SM00837">
    <property type="entry name" value="DPBB_1"/>
    <property type="match status" value="1"/>
</dbReference>
<dbReference type="Gene3D" id="2.40.40.10">
    <property type="entry name" value="RlpA-like domain"/>
    <property type="match status" value="1"/>
</dbReference>
<proteinExistence type="predicted"/>
<organism evidence="5 6">
    <name type="scientific">Durio zibethinus</name>
    <name type="common">Durian</name>
    <dbReference type="NCBI Taxonomy" id="66656"/>
    <lineage>
        <taxon>Eukaryota</taxon>
        <taxon>Viridiplantae</taxon>
        <taxon>Streptophyta</taxon>
        <taxon>Embryophyta</taxon>
        <taxon>Tracheophyta</taxon>
        <taxon>Spermatophyta</taxon>
        <taxon>Magnoliopsida</taxon>
        <taxon>eudicotyledons</taxon>
        <taxon>Gunneridae</taxon>
        <taxon>Pentapetalae</taxon>
        <taxon>rosids</taxon>
        <taxon>malvids</taxon>
        <taxon>Malvales</taxon>
        <taxon>Malvaceae</taxon>
        <taxon>Helicteroideae</taxon>
        <taxon>Durio</taxon>
    </lineage>
</organism>
<keyword evidence="5" id="KW-1185">Reference proteome</keyword>